<keyword evidence="3" id="KW-1185">Reference proteome</keyword>
<evidence type="ECO:0000259" key="1">
    <source>
        <dbReference type="Pfam" id="PF14213"/>
    </source>
</evidence>
<gene>
    <name evidence="2" type="ORF">HHT355_1401</name>
</gene>
<proteinExistence type="predicted"/>
<feature type="domain" description="DUF4325" evidence="1">
    <location>
        <begin position="19"/>
        <end position="81"/>
    </location>
</feature>
<evidence type="ECO:0000313" key="2">
    <source>
        <dbReference type="EMBL" id="CRZ34602.1"/>
    </source>
</evidence>
<evidence type="ECO:0000313" key="3">
    <source>
        <dbReference type="Proteomes" id="UP000236497"/>
    </source>
</evidence>
<sequence length="117" mass="13645">MVYIMVFNITGERAVLDSDGDIIFDKIVKAFEKNEDVTLDFKGVNTILSIFMNSAIGHLYSKYTSDYLSKHLIIKNMSKEDLLTLKRVNERAKQFYSQQSDMSEFLREDVFNEQKNN</sequence>
<dbReference type="RefSeq" id="WP_158245912.1">
    <property type="nucleotide sequence ID" value="NZ_CVTD020000015.1"/>
</dbReference>
<protein>
    <recommendedName>
        <fullName evidence="1">DUF4325 domain-containing protein</fullName>
    </recommendedName>
</protein>
<name>A0A0H5SGI0_HERHM</name>
<dbReference type="InterPro" id="IPR025474">
    <property type="entry name" value="DUF4325"/>
</dbReference>
<dbReference type="Pfam" id="PF14213">
    <property type="entry name" value="DUF4325"/>
    <property type="match status" value="1"/>
</dbReference>
<dbReference type="AlphaFoldDB" id="A0A0H5SGI0"/>
<reference evidence="2 3" key="1">
    <citation type="submission" date="2015-06" db="EMBL/GenBank/DDBJ databases">
        <authorList>
            <person name="Wibberg Daniel"/>
        </authorList>
    </citation>
    <scope>NUCLEOTIDE SEQUENCE [LARGE SCALE GENOMIC DNA]</scope>
    <source>
        <strain evidence="2 3">T3/55T</strain>
    </source>
</reference>
<organism evidence="2 3">
    <name type="scientific">Herbinix hemicellulosilytica</name>
    <dbReference type="NCBI Taxonomy" id="1564487"/>
    <lineage>
        <taxon>Bacteria</taxon>
        <taxon>Bacillati</taxon>
        <taxon>Bacillota</taxon>
        <taxon>Clostridia</taxon>
        <taxon>Lachnospirales</taxon>
        <taxon>Lachnospiraceae</taxon>
        <taxon>Herbinix</taxon>
    </lineage>
</organism>
<accession>A0A0H5SGI0</accession>
<dbReference type="Proteomes" id="UP000236497">
    <property type="component" value="Unassembled WGS sequence"/>
</dbReference>
<dbReference type="EMBL" id="CVTD020000015">
    <property type="protein sequence ID" value="CRZ34602.1"/>
    <property type="molecule type" value="Genomic_DNA"/>
</dbReference>